<reference evidence="1" key="1">
    <citation type="submission" date="2016-11" db="UniProtKB">
        <authorList>
            <consortium name="WormBaseParasite"/>
        </authorList>
    </citation>
    <scope>IDENTIFICATION</scope>
    <source>
        <strain evidence="1">pt0022</strain>
    </source>
</reference>
<sequence>MRELVEHSNNYLEIVNVMTKRPPFGRPTHTVYEGIALLLSSDDQCLFIIDCNQRVMALPTL</sequence>
<dbReference type="STRING" id="6293.A0A1I8EYQ8"/>
<dbReference type="WBParaSite" id="maker-PairedContig_6201-snap-gene-0.2-mRNA-1">
    <property type="protein sequence ID" value="maker-PairedContig_6201-snap-gene-0.2-mRNA-1"/>
    <property type="gene ID" value="maker-PairedContig_6201-snap-gene-0.2"/>
</dbReference>
<proteinExistence type="predicted"/>
<evidence type="ECO:0000313" key="1">
    <source>
        <dbReference type="WBParaSite" id="maker-PairedContig_6201-snap-gene-0.2-mRNA-1"/>
    </source>
</evidence>
<organism evidence="1">
    <name type="scientific">Wuchereria bancrofti</name>
    <dbReference type="NCBI Taxonomy" id="6293"/>
    <lineage>
        <taxon>Eukaryota</taxon>
        <taxon>Metazoa</taxon>
        <taxon>Ecdysozoa</taxon>
        <taxon>Nematoda</taxon>
        <taxon>Chromadorea</taxon>
        <taxon>Rhabditida</taxon>
        <taxon>Spirurina</taxon>
        <taxon>Spiruromorpha</taxon>
        <taxon>Filarioidea</taxon>
        <taxon>Onchocercidae</taxon>
        <taxon>Wuchereria</taxon>
    </lineage>
</organism>
<name>A0A1I8EYQ8_WUCBA</name>
<dbReference type="AlphaFoldDB" id="A0A1I8EYQ8"/>
<accession>A0A1I8EYQ8</accession>
<protein>
    <submittedName>
        <fullName evidence="1">Uncharacterized protein</fullName>
    </submittedName>
</protein>